<dbReference type="EC" id="2.4.1.-" evidence="12"/>
<dbReference type="InterPro" id="IPR038577">
    <property type="entry name" value="GT10-like_C_sf"/>
</dbReference>
<evidence type="ECO:0000256" key="8">
    <source>
        <dbReference type="ARBA" id="ARBA00022989"/>
    </source>
</evidence>
<comment type="pathway">
    <text evidence="2">Protein modification; protein glycosylation.</text>
</comment>
<comment type="caution">
    <text evidence="15">The sequence shown here is derived from an EMBL/GenBank/DDBJ whole genome shotgun (WGS) entry which is preliminary data.</text>
</comment>
<evidence type="ECO:0000313" key="16">
    <source>
        <dbReference type="Proteomes" id="UP000549394"/>
    </source>
</evidence>
<dbReference type="PANTHER" id="PTHR48438">
    <property type="entry name" value="ALPHA-(1,3)-FUCOSYLTRANSFERASE C-RELATED"/>
    <property type="match status" value="1"/>
</dbReference>
<dbReference type="Pfam" id="PF17039">
    <property type="entry name" value="Glyco_tran_10_N"/>
    <property type="match status" value="1"/>
</dbReference>
<keyword evidence="10 12" id="KW-0472">Membrane</keyword>
<dbReference type="GO" id="GO:0008417">
    <property type="term" value="F:fucosyltransferase activity"/>
    <property type="evidence" value="ECO:0007669"/>
    <property type="project" value="InterPro"/>
</dbReference>
<feature type="domain" description="Fucosyltransferase C-terminal" evidence="13">
    <location>
        <begin position="218"/>
        <end position="394"/>
    </location>
</feature>
<comment type="similarity">
    <text evidence="3 12">Belongs to the glycosyltransferase 10 family.</text>
</comment>
<evidence type="ECO:0000259" key="13">
    <source>
        <dbReference type="Pfam" id="PF00852"/>
    </source>
</evidence>
<keyword evidence="9 12" id="KW-0333">Golgi apparatus</keyword>
<dbReference type="InterPro" id="IPR001503">
    <property type="entry name" value="Glyco_trans_10"/>
</dbReference>
<feature type="transmembrane region" description="Helical" evidence="12">
    <location>
        <begin position="12"/>
        <end position="31"/>
    </location>
</feature>
<evidence type="ECO:0000256" key="9">
    <source>
        <dbReference type="ARBA" id="ARBA00023034"/>
    </source>
</evidence>
<sequence>MRFYKKRFILSLVFIGFCYVCYIALIGNIPLNDLEMPRKHYDILWTKKSEKLVLQFHQHSYDPSKVYSNPDDPYHDRILEQMHFVPNSYDPFRSSEKIIYMFDGLGDLPSGREKFVFDKCPVDNCVLTDDSIKMSDADAVFFKDSYAGDFVKDRNPDQIWILYMLESPFHTPDLTTFNGLINWTATYRWDSTLTAPYERFTLHKNISMNKLNTRNYANGKKKKVAWFVSNCGAMNQRLEYAKELAKYIEVDIFGACGELQCNSFDEKNSCSKLLQREYKFYLAFENSNCRYYITEKFFRNALWNDVLPVVMGAPKVDYEHAAPPNSFIYAEDFETPEHLANYLHRLDQNDDEYNEYFKWKGTGDLIDTKFFCRLCSLLHDESATPRYYKDIEKWWRTPLTCTRDKWSNSSHYITDWTATFQ</sequence>
<feature type="domain" description="Fucosyltransferase N-terminal" evidence="14">
    <location>
        <begin position="96"/>
        <end position="197"/>
    </location>
</feature>
<evidence type="ECO:0000259" key="14">
    <source>
        <dbReference type="Pfam" id="PF17039"/>
    </source>
</evidence>
<keyword evidence="7" id="KW-0735">Signal-anchor</keyword>
<dbReference type="PANTHER" id="PTHR48438:SF1">
    <property type="entry name" value="ALPHA-(1,3)-FUCOSYLTRANSFERASE C-RELATED"/>
    <property type="match status" value="1"/>
</dbReference>
<dbReference type="UniPathway" id="UPA00378"/>
<dbReference type="Gene3D" id="3.40.50.11660">
    <property type="entry name" value="Glycosyl transferase family 10, C-terminal domain"/>
    <property type="match status" value="1"/>
</dbReference>
<evidence type="ECO:0000256" key="3">
    <source>
        <dbReference type="ARBA" id="ARBA00008919"/>
    </source>
</evidence>
<name>A0A7I8W2M2_9ANNE</name>
<gene>
    <name evidence="15" type="ORF">DGYR_LOCUS10514</name>
</gene>
<keyword evidence="8 12" id="KW-1133">Transmembrane helix</keyword>
<evidence type="ECO:0000256" key="5">
    <source>
        <dbReference type="ARBA" id="ARBA00022679"/>
    </source>
</evidence>
<accession>A0A7I8W2M2</accession>
<dbReference type="Proteomes" id="UP000549394">
    <property type="component" value="Unassembled WGS sequence"/>
</dbReference>
<dbReference type="FunFam" id="3.40.50.11660:FF:000004">
    <property type="entry name" value="Glycoprotein 3-alpha-L-fucosyltransferase A"/>
    <property type="match status" value="1"/>
</dbReference>
<dbReference type="AlphaFoldDB" id="A0A7I8W2M2"/>
<evidence type="ECO:0000256" key="10">
    <source>
        <dbReference type="ARBA" id="ARBA00023136"/>
    </source>
</evidence>
<reference evidence="15 16" key="1">
    <citation type="submission" date="2020-08" db="EMBL/GenBank/DDBJ databases">
        <authorList>
            <person name="Hejnol A."/>
        </authorList>
    </citation>
    <scope>NUCLEOTIDE SEQUENCE [LARGE SCALE GENOMIC DNA]</scope>
</reference>
<protein>
    <recommendedName>
        <fullName evidence="12">Fucosyltransferase</fullName>
        <ecNumber evidence="12">2.4.1.-</ecNumber>
    </recommendedName>
</protein>
<dbReference type="GO" id="GO:0000139">
    <property type="term" value="C:Golgi membrane"/>
    <property type="evidence" value="ECO:0007669"/>
    <property type="project" value="UniProtKB-SubCell"/>
</dbReference>
<proteinExistence type="inferred from homology"/>
<dbReference type="Pfam" id="PF00852">
    <property type="entry name" value="Glyco_transf_10"/>
    <property type="match status" value="1"/>
</dbReference>
<evidence type="ECO:0000256" key="7">
    <source>
        <dbReference type="ARBA" id="ARBA00022968"/>
    </source>
</evidence>
<keyword evidence="4 12" id="KW-0328">Glycosyltransferase</keyword>
<evidence type="ECO:0000256" key="2">
    <source>
        <dbReference type="ARBA" id="ARBA00004922"/>
    </source>
</evidence>
<comment type="subcellular location">
    <subcellularLocation>
        <location evidence="1">Golgi apparatus membrane</location>
        <topology evidence="1">Single-pass type II membrane protein</topology>
    </subcellularLocation>
    <subcellularLocation>
        <location evidence="12">Golgi apparatus</location>
        <location evidence="12">Golgi stack membrane</location>
        <topology evidence="12">Single-pass type II membrane protein</topology>
    </subcellularLocation>
</comment>
<keyword evidence="5 12" id="KW-0808">Transferase</keyword>
<keyword evidence="6 12" id="KW-0812">Transmembrane</keyword>
<organism evidence="15 16">
    <name type="scientific">Dimorphilus gyrociliatus</name>
    <dbReference type="NCBI Taxonomy" id="2664684"/>
    <lineage>
        <taxon>Eukaryota</taxon>
        <taxon>Metazoa</taxon>
        <taxon>Spiralia</taxon>
        <taxon>Lophotrochozoa</taxon>
        <taxon>Annelida</taxon>
        <taxon>Polychaeta</taxon>
        <taxon>Polychaeta incertae sedis</taxon>
        <taxon>Dinophilidae</taxon>
        <taxon>Dimorphilus</taxon>
    </lineage>
</organism>
<dbReference type="SUPFAM" id="SSF53756">
    <property type="entry name" value="UDP-Glycosyltransferase/glycogen phosphorylase"/>
    <property type="match status" value="1"/>
</dbReference>
<dbReference type="EMBL" id="CAJFCJ010000018">
    <property type="protein sequence ID" value="CAD5122748.1"/>
    <property type="molecule type" value="Genomic_DNA"/>
</dbReference>
<dbReference type="GO" id="GO:0032580">
    <property type="term" value="C:Golgi cisterna membrane"/>
    <property type="evidence" value="ECO:0007669"/>
    <property type="project" value="UniProtKB-SubCell"/>
</dbReference>
<dbReference type="OrthoDB" id="427096at2759"/>
<dbReference type="InterPro" id="IPR031481">
    <property type="entry name" value="Glyco_tran_10_N"/>
</dbReference>
<evidence type="ECO:0000313" key="15">
    <source>
        <dbReference type="EMBL" id="CAD5122748.1"/>
    </source>
</evidence>
<keyword evidence="11" id="KW-0325">Glycoprotein</keyword>
<evidence type="ECO:0000256" key="11">
    <source>
        <dbReference type="ARBA" id="ARBA00023180"/>
    </source>
</evidence>
<keyword evidence="16" id="KW-1185">Reference proteome</keyword>
<evidence type="ECO:0000256" key="4">
    <source>
        <dbReference type="ARBA" id="ARBA00022676"/>
    </source>
</evidence>
<dbReference type="InterPro" id="IPR055270">
    <property type="entry name" value="Glyco_tran_10_C"/>
</dbReference>
<evidence type="ECO:0000256" key="1">
    <source>
        <dbReference type="ARBA" id="ARBA00004323"/>
    </source>
</evidence>
<evidence type="ECO:0000256" key="12">
    <source>
        <dbReference type="RuleBase" id="RU003832"/>
    </source>
</evidence>
<evidence type="ECO:0000256" key="6">
    <source>
        <dbReference type="ARBA" id="ARBA00022692"/>
    </source>
</evidence>